<name>A0A918DJW6_9ALTE</name>
<keyword evidence="1" id="KW-1133">Transmembrane helix</keyword>
<evidence type="ECO:0000256" key="1">
    <source>
        <dbReference type="SAM" id="Phobius"/>
    </source>
</evidence>
<evidence type="ECO:0000313" key="3">
    <source>
        <dbReference type="Proteomes" id="UP000606935"/>
    </source>
</evidence>
<dbReference type="PANTHER" id="PTHR33507:SF3">
    <property type="entry name" value="INNER MEMBRANE PROTEIN YBBJ"/>
    <property type="match status" value="1"/>
</dbReference>
<reference evidence="2" key="1">
    <citation type="journal article" date="2014" name="Int. J. Syst. Evol. Microbiol.">
        <title>Complete genome sequence of Corynebacterium casei LMG S-19264T (=DSM 44701T), isolated from a smear-ripened cheese.</title>
        <authorList>
            <consortium name="US DOE Joint Genome Institute (JGI-PGF)"/>
            <person name="Walter F."/>
            <person name="Albersmeier A."/>
            <person name="Kalinowski J."/>
            <person name="Ruckert C."/>
        </authorList>
    </citation>
    <scope>NUCLEOTIDE SEQUENCE</scope>
    <source>
        <strain evidence="2">CGMCC 1.7086</strain>
    </source>
</reference>
<gene>
    <name evidence="2" type="ORF">GCM10010982_26320</name>
</gene>
<dbReference type="PANTHER" id="PTHR33507">
    <property type="entry name" value="INNER MEMBRANE PROTEIN YBBJ"/>
    <property type="match status" value="1"/>
</dbReference>
<dbReference type="InterPro" id="IPR012340">
    <property type="entry name" value="NA-bd_OB-fold"/>
</dbReference>
<dbReference type="Proteomes" id="UP000606935">
    <property type="component" value="Unassembled WGS sequence"/>
</dbReference>
<dbReference type="EMBL" id="BMLS01000004">
    <property type="protein sequence ID" value="GGO71162.1"/>
    <property type="molecule type" value="Genomic_DNA"/>
</dbReference>
<dbReference type="GO" id="GO:0005886">
    <property type="term" value="C:plasma membrane"/>
    <property type="evidence" value="ECO:0007669"/>
    <property type="project" value="TreeGrafter"/>
</dbReference>
<dbReference type="RefSeq" id="WP_188695936.1">
    <property type="nucleotide sequence ID" value="NZ_BMLS01000004.1"/>
</dbReference>
<evidence type="ECO:0008006" key="4">
    <source>
        <dbReference type="Google" id="ProtNLM"/>
    </source>
</evidence>
<comment type="caution">
    <text evidence="2">The sequence shown here is derived from an EMBL/GenBank/DDBJ whole genome shotgun (WGS) entry which is preliminary data.</text>
</comment>
<dbReference type="AlphaFoldDB" id="A0A918DJW6"/>
<proteinExistence type="predicted"/>
<accession>A0A918DJW6</accession>
<keyword evidence="3" id="KW-1185">Reference proteome</keyword>
<feature type="transmembrane region" description="Helical" evidence="1">
    <location>
        <begin position="57"/>
        <end position="76"/>
    </location>
</feature>
<dbReference type="InterPro" id="IPR052165">
    <property type="entry name" value="Membrane_assoc_protease"/>
</dbReference>
<dbReference type="Gene3D" id="2.40.50.140">
    <property type="entry name" value="Nucleic acid-binding proteins"/>
    <property type="match status" value="1"/>
</dbReference>
<evidence type="ECO:0000313" key="2">
    <source>
        <dbReference type="EMBL" id="GGO71162.1"/>
    </source>
</evidence>
<protein>
    <recommendedName>
        <fullName evidence="4">Activity regulator of membrane protease YbbK</fullName>
    </recommendedName>
</protein>
<sequence>MTVFTEHMAESLMVLGLALLAIEVLILGFATFVLFFVGLAALATGLMMYMGVLDQDMYSALASVAIISAALALLLWKPLKNLQSKDKPKQVQSDLIGHQFSLPEALSPGQSIVYRYSGITWQVYSQQQLAAGQQVQVVKASVGRLDVMPAQDAS</sequence>
<feature type="transmembrane region" description="Helical" evidence="1">
    <location>
        <begin position="12"/>
        <end position="37"/>
    </location>
</feature>
<keyword evidence="1" id="KW-0472">Membrane</keyword>
<keyword evidence="1" id="KW-0812">Transmembrane</keyword>
<organism evidence="2 3">
    <name type="scientific">Bowmanella pacifica</name>
    <dbReference type="NCBI Taxonomy" id="502051"/>
    <lineage>
        <taxon>Bacteria</taxon>
        <taxon>Pseudomonadati</taxon>
        <taxon>Pseudomonadota</taxon>
        <taxon>Gammaproteobacteria</taxon>
        <taxon>Alteromonadales</taxon>
        <taxon>Alteromonadaceae</taxon>
        <taxon>Bowmanella</taxon>
    </lineage>
</organism>
<reference evidence="2" key="2">
    <citation type="submission" date="2020-09" db="EMBL/GenBank/DDBJ databases">
        <authorList>
            <person name="Sun Q."/>
            <person name="Zhou Y."/>
        </authorList>
    </citation>
    <scope>NUCLEOTIDE SEQUENCE</scope>
    <source>
        <strain evidence="2">CGMCC 1.7086</strain>
    </source>
</reference>